<dbReference type="Pfam" id="PF07603">
    <property type="entry name" value="Lcl_C"/>
    <property type="match status" value="1"/>
</dbReference>
<reference evidence="3" key="1">
    <citation type="submission" date="2022-05" db="EMBL/GenBank/DDBJ databases">
        <authorList>
            <person name="Sun H.-N."/>
        </authorList>
    </citation>
    <scope>NUCLEOTIDE SEQUENCE</scope>
    <source>
        <strain evidence="3">HB14</strain>
    </source>
</reference>
<dbReference type="InterPro" id="IPR011460">
    <property type="entry name" value="Lcl_C"/>
</dbReference>
<comment type="caution">
    <text evidence="3">The sequence shown here is derived from an EMBL/GenBank/DDBJ whole genome shotgun (WGS) entry which is preliminary data.</text>
</comment>
<keyword evidence="4" id="KW-1185">Reference proteome</keyword>
<organism evidence="3 4">
    <name type="scientific">Gilvimarinus xylanilyticus</name>
    <dbReference type="NCBI Taxonomy" id="2944139"/>
    <lineage>
        <taxon>Bacteria</taxon>
        <taxon>Pseudomonadati</taxon>
        <taxon>Pseudomonadota</taxon>
        <taxon>Gammaproteobacteria</taxon>
        <taxon>Cellvibrionales</taxon>
        <taxon>Cellvibrionaceae</taxon>
        <taxon>Gilvimarinus</taxon>
    </lineage>
</organism>
<dbReference type="AlphaFoldDB" id="A0A9X2HYG7"/>
<feature type="domain" description="Lcl C-terminal" evidence="2">
    <location>
        <begin position="45"/>
        <end position="169"/>
    </location>
</feature>
<evidence type="ECO:0000259" key="2">
    <source>
        <dbReference type="Pfam" id="PF07603"/>
    </source>
</evidence>
<evidence type="ECO:0000256" key="1">
    <source>
        <dbReference type="SAM" id="SignalP"/>
    </source>
</evidence>
<dbReference type="PANTHER" id="PTHR35812:SF1">
    <property type="entry name" value="LIPOPROTEIN"/>
    <property type="match status" value="1"/>
</dbReference>
<name>A0A9X2HYG7_9GAMM</name>
<sequence length="172" mass="19144">MDKLLKSVLSFLFSVVAIDAVAQETCNASMVKSTPSSDFTFHGDGTATHNPSGLMWSRCAMGQNFSEGSCIGRGDYIPWGQALVAAESLDYAGYTDWRLPNAKELYSIVETSCWDPAINQSVFLNFQGQTYWTSTPHSEYPEEAWLLTFSFASLERGNKGTYNYVFTVREPN</sequence>
<dbReference type="PANTHER" id="PTHR35812">
    <property type="entry name" value="LIPOPROTEIN"/>
    <property type="match status" value="1"/>
</dbReference>
<dbReference type="RefSeq" id="WP_253968324.1">
    <property type="nucleotide sequence ID" value="NZ_JAMFTH010000003.1"/>
</dbReference>
<reference evidence="3" key="2">
    <citation type="submission" date="2023-01" db="EMBL/GenBank/DDBJ databases">
        <title>Gilvimarinus xylanilyticus HB14 isolated from Caulerpa lentillifera aquaculture base in Hainan, China.</title>
        <authorList>
            <person name="Zhang Y.-J."/>
        </authorList>
    </citation>
    <scope>NUCLEOTIDE SEQUENCE</scope>
    <source>
        <strain evidence="3">HB14</strain>
    </source>
</reference>
<proteinExistence type="predicted"/>
<evidence type="ECO:0000313" key="3">
    <source>
        <dbReference type="EMBL" id="MCP8900034.1"/>
    </source>
</evidence>
<accession>A0A9X2HYG7</accession>
<gene>
    <name evidence="3" type="ORF">M6D89_12060</name>
</gene>
<keyword evidence="1" id="KW-0732">Signal</keyword>
<protein>
    <submittedName>
        <fullName evidence="3">DUF1566 domain-containing protein</fullName>
    </submittedName>
</protein>
<dbReference type="EMBL" id="JAMFTH010000003">
    <property type="protein sequence ID" value="MCP8900034.1"/>
    <property type="molecule type" value="Genomic_DNA"/>
</dbReference>
<dbReference type="Proteomes" id="UP001139319">
    <property type="component" value="Unassembled WGS sequence"/>
</dbReference>
<feature type="chain" id="PRO_5040900732" evidence="1">
    <location>
        <begin position="23"/>
        <end position="172"/>
    </location>
</feature>
<evidence type="ECO:0000313" key="4">
    <source>
        <dbReference type="Proteomes" id="UP001139319"/>
    </source>
</evidence>
<feature type="signal peptide" evidence="1">
    <location>
        <begin position="1"/>
        <end position="22"/>
    </location>
</feature>